<evidence type="ECO:0000313" key="2">
    <source>
        <dbReference type="Proteomes" id="UP001164929"/>
    </source>
</evidence>
<accession>A0AAD6PV89</accession>
<name>A0AAD6PV89_9ROSI</name>
<dbReference type="Proteomes" id="UP001164929">
    <property type="component" value="Chromosome 16"/>
</dbReference>
<organism evidence="1 2">
    <name type="scientific">Populus alba x Populus x berolinensis</name>
    <dbReference type="NCBI Taxonomy" id="444605"/>
    <lineage>
        <taxon>Eukaryota</taxon>
        <taxon>Viridiplantae</taxon>
        <taxon>Streptophyta</taxon>
        <taxon>Embryophyta</taxon>
        <taxon>Tracheophyta</taxon>
        <taxon>Spermatophyta</taxon>
        <taxon>Magnoliopsida</taxon>
        <taxon>eudicotyledons</taxon>
        <taxon>Gunneridae</taxon>
        <taxon>Pentapetalae</taxon>
        <taxon>rosids</taxon>
        <taxon>fabids</taxon>
        <taxon>Malpighiales</taxon>
        <taxon>Salicaceae</taxon>
        <taxon>Saliceae</taxon>
        <taxon>Populus</taxon>
    </lineage>
</organism>
<protein>
    <submittedName>
        <fullName evidence="1">Uncharacterized protein</fullName>
    </submittedName>
</protein>
<sequence length="49" mass="5870">MVELRRPEISFPPFWFSRAVVEVIQSYFLGCHLTAGRVDFSSFYIFFYL</sequence>
<proteinExistence type="predicted"/>
<evidence type="ECO:0000313" key="1">
    <source>
        <dbReference type="EMBL" id="KAJ6968889.1"/>
    </source>
</evidence>
<dbReference type="AlphaFoldDB" id="A0AAD6PV89"/>
<dbReference type="EMBL" id="JAQIZT010000016">
    <property type="protein sequence ID" value="KAJ6968889.1"/>
    <property type="molecule type" value="Genomic_DNA"/>
</dbReference>
<reference evidence="1 2" key="1">
    <citation type="journal article" date="2023" name="Mol. Ecol. Resour.">
        <title>Chromosome-level genome assembly of a triploid poplar Populus alba 'Berolinensis'.</title>
        <authorList>
            <person name="Chen S."/>
            <person name="Yu Y."/>
            <person name="Wang X."/>
            <person name="Wang S."/>
            <person name="Zhang T."/>
            <person name="Zhou Y."/>
            <person name="He R."/>
            <person name="Meng N."/>
            <person name="Wang Y."/>
            <person name="Liu W."/>
            <person name="Liu Z."/>
            <person name="Liu J."/>
            <person name="Guo Q."/>
            <person name="Huang H."/>
            <person name="Sederoff R.R."/>
            <person name="Wang G."/>
            <person name="Qu G."/>
            <person name="Chen S."/>
        </authorList>
    </citation>
    <scope>NUCLEOTIDE SEQUENCE [LARGE SCALE GENOMIC DNA]</scope>
    <source>
        <strain evidence="1">SC-2020</strain>
    </source>
</reference>
<gene>
    <name evidence="1" type="ORF">NC653_036762</name>
</gene>
<comment type="caution">
    <text evidence="1">The sequence shown here is derived from an EMBL/GenBank/DDBJ whole genome shotgun (WGS) entry which is preliminary data.</text>
</comment>
<keyword evidence="2" id="KW-1185">Reference proteome</keyword>